<dbReference type="GO" id="GO:1901137">
    <property type="term" value="P:carbohydrate derivative biosynthetic process"/>
    <property type="evidence" value="ECO:0007669"/>
    <property type="project" value="UniProtKB-ARBA"/>
</dbReference>
<evidence type="ECO:0000259" key="5">
    <source>
        <dbReference type="Pfam" id="PF00534"/>
    </source>
</evidence>
<evidence type="ECO:0000313" key="9">
    <source>
        <dbReference type="Proteomes" id="UP000323856"/>
    </source>
</evidence>
<keyword evidence="2" id="KW-0328">Glycosyltransferase</keyword>
<evidence type="ECO:0000256" key="4">
    <source>
        <dbReference type="SAM" id="Coils"/>
    </source>
</evidence>
<feature type="domain" description="Spore protein YkvP/CgeB glycosyl transferase-like" evidence="6">
    <location>
        <begin position="870"/>
        <end position="980"/>
    </location>
</feature>
<dbReference type="OrthoDB" id="6713581at2"/>
<dbReference type="Pfam" id="PF00534">
    <property type="entry name" value="Glycos_transf_1"/>
    <property type="match status" value="1"/>
</dbReference>
<evidence type="ECO:0000256" key="2">
    <source>
        <dbReference type="ARBA" id="ARBA00022676"/>
    </source>
</evidence>
<dbReference type="Pfam" id="PF13524">
    <property type="entry name" value="Glyco_trans_1_2"/>
    <property type="match status" value="1"/>
</dbReference>
<dbReference type="Pfam" id="PF13579">
    <property type="entry name" value="Glyco_trans_4_4"/>
    <property type="match status" value="1"/>
</dbReference>
<dbReference type="PANTHER" id="PTHR45947:SF3">
    <property type="entry name" value="SULFOQUINOVOSYL TRANSFERASE SQD2"/>
    <property type="match status" value="1"/>
</dbReference>
<feature type="coiled-coil region" evidence="4">
    <location>
        <begin position="70"/>
        <end position="104"/>
    </location>
</feature>
<dbReference type="RefSeq" id="WP_149621181.1">
    <property type="nucleotide sequence ID" value="NZ_VOBL01000047.1"/>
</dbReference>
<dbReference type="CDD" id="cd03794">
    <property type="entry name" value="GT4_WbuB-like"/>
    <property type="match status" value="1"/>
</dbReference>
<dbReference type="InterPro" id="IPR001296">
    <property type="entry name" value="Glyco_trans_1"/>
</dbReference>
<gene>
    <name evidence="8" type="ORF">FQ154_20550</name>
</gene>
<protein>
    <recommendedName>
        <fullName evidence="1">D-inositol 3-phosphate glycosyltransferase</fullName>
    </recommendedName>
</protein>
<feature type="domain" description="Glycosyl transferase family 1" evidence="5">
    <location>
        <begin position="458"/>
        <end position="628"/>
    </location>
</feature>
<dbReference type="Proteomes" id="UP000323856">
    <property type="component" value="Unassembled WGS sequence"/>
</dbReference>
<evidence type="ECO:0000259" key="7">
    <source>
        <dbReference type="Pfam" id="PF13579"/>
    </source>
</evidence>
<sequence length="1478" mass="164749">MSRAQRFMLKQRYAQHGENLEEALLADILRLESVLGTARIENSKIGVMNAELKQREVKLKGQLARQVRSIAEFEAKGKALRRELENLELRIEKEQARAEKFKNAYDKLCSHPIVRTARGLKSPFGRPAVGDAAKPEMSLPVVILPDEKAKGKVLAKASPAVKLPAPTPDAKTIELLAAAKVELLKFRDEGQITGPAKVLEKLGRSSRAPKSFGGMHLQLVGQRRLLDRLPSIPPKSTSSAYVPRPDTIMYCAHSTGEFNSNGYSTRTTGLTQAVAESGFDLFIAARPGYPWDSTVTRKMPASKRLIRPYQGVDTHFNPGVSLKTDPLDKFIQLSADIYVREAMMNRPSVIVAASNHITAMPALIAARRLGIPFVYEVRGLWEVTASASNTLWGGSERFQLARRLESLVASEADQVFAITDEVREELVLRGTAVERIAVLPNAANIFQYVPLPSERSSVRELKKPGEYLLGYAGSLVGYEGLDLLVDAISQLPPEMRHVGALIVGDGSASAGLIEQVKRLGLEERIRFTGRVPNDKINDYLAIFDAVVCPRKSNVVTELVSPLKPIEAMAAGRPVIGSNVSPIATLLGADAERGLLFAADDVNSLREKITFLANDPKAGQDIGRRAREWTVKNRTWSIVSETFTKQMRRLQQRSEPAGKSLRDIRMALIADGFTTSTLNREVAVVSPTPTNWRETLQKQPVDVLFVESAWAGNEGAWTRKVGYYDDEKCSELSELIEYCRSQGIPTIFWNKEDPVHFNRFKRTATLFDVVLTTDANCLRDYWNTRGPNLRSLGSMAFWAQPDIHNPMGSNRPYSHTVAYGGSFYGDRFADRSRELRTILEGAKAQGITIYDRQADIPDSPYKFPTVLQDFVQGGLAYDDMVEAYKSHPVHINVNSVSGSPTMFSRRVFEIAACGTPMISGKSFGVTWMFDASIPVVRTPEESEAISGLWMQSERDRVMDAWGPMRVVYQKHLAHHRLAAALRMAGISVEVPSLPSLGLELERVDAQTVESVLASGLRPCEVYVPTKSKTNAYLDRLERAGIRVLDSNEERQAVVVISRAQDFLGDPNLFEDMVTAYQYGHVASVEASDRDIDTRALPLWVRAKSTSEGPIAKETHPIEGRSGHLQLRRPYASTVREFDGDGTVEADQRSAAKRVLVVGHDLKFAGQIIDAIEHQGNVVSIDKWAGHAQHDVDKSRSLIAVADTIFCEWSLGNLVWYSKNLKPNQKLFARFHSQELFTEYPRKVNYDAVDRVIFVSELIRGMAIHKFGIPQEKTIVIPNSINARKLDLPKAEDSKYVLGYVGMVPQMKRFDLVLDLLEELRTADSRFTLRVKGKRPEDYPWMAAREEEMAFYDAQYARIQNSPLLHDAVIFDPQGDDMAAWYQQIGAAISTSDFESFHFTLADGAASRALPVGLAWPGSEWIYPEQWLFTDTKRAAQHVLTVLADPQNLRDTVEEAQTYAVQNYDSTNIVTRVLECIDLA</sequence>
<keyword evidence="3 8" id="KW-0808">Transferase</keyword>
<dbReference type="SUPFAM" id="SSF53756">
    <property type="entry name" value="UDP-Glycosyltransferase/glycogen phosphorylase"/>
    <property type="match status" value="2"/>
</dbReference>
<dbReference type="InterPro" id="IPR028098">
    <property type="entry name" value="Glyco_trans_4-like_N"/>
</dbReference>
<dbReference type="GO" id="GO:0016757">
    <property type="term" value="F:glycosyltransferase activity"/>
    <property type="evidence" value="ECO:0007669"/>
    <property type="project" value="UniProtKB-KW"/>
</dbReference>
<proteinExistence type="predicted"/>
<name>A0A5B0DTF7_9MICC</name>
<dbReference type="EMBL" id="VOBL01000047">
    <property type="protein sequence ID" value="KAA0970097.1"/>
    <property type="molecule type" value="Genomic_DNA"/>
</dbReference>
<dbReference type="InterPro" id="IPR055259">
    <property type="entry name" value="YkvP/CgeB_Glyco_trans-like"/>
</dbReference>
<organism evidence="8 9">
    <name type="scientific">Paeniglutamicibacter gangotriensis</name>
    <dbReference type="NCBI Taxonomy" id="254787"/>
    <lineage>
        <taxon>Bacteria</taxon>
        <taxon>Bacillati</taxon>
        <taxon>Actinomycetota</taxon>
        <taxon>Actinomycetes</taxon>
        <taxon>Micrococcales</taxon>
        <taxon>Micrococcaceae</taxon>
        <taxon>Paeniglutamicibacter</taxon>
    </lineage>
</organism>
<keyword evidence="4" id="KW-0175">Coiled coil</keyword>
<dbReference type="PANTHER" id="PTHR45947">
    <property type="entry name" value="SULFOQUINOVOSYL TRANSFERASE SQD2"/>
    <property type="match status" value="1"/>
</dbReference>
<dbReference type="Gene3D" id="3.40.50.2000">
    <property type="entry name" value="Glycogen Phosphorylase B"/>
    <property type="match status" value="3"/>
</dbReference>
<comment type="caution">
    <text evidence="8">The sequence shown here is derived from an EMBL/GenBank/DDBJ whole genome shotgun (WGS) entry which is preliminary data.</text>
</comment>
<feature type="domain" description="Glycosyltransferase subfamily 4-like N-terminal" evidence="7">
    <location>
        <begin position="261"/>
        <end position="441"/>
    </location>
</feature>
<evidence type="ECO:0000256" key="1">
    <source>
        <dbReference type="ARBA" id="ARBA00021292"/>
    </source>
</evidence>
<evidence type="ECO:0000313" key="8">
    <source>
        <dbReference type="EMBL" id="KAA0970097.1"/>
    </source>
</evidence>
<accession>A0A5B0DTF7</accession>
<dbReference type="InterPro" id="IPR050194">
    <property type="entry name" value="Glycosyltransferase_grp1"/>
</dbReference>
<evidence type="ECO:0000259" key="6">
    <source>
        <dbReference type="Pfam" id="PF13524"/>
    </source>
</evidence>
<evidence type="ECO:0000256" key="3">
    <source>
        <dbReference type="ARBA" id="ARBA00022679"/>
    </source>
</evidence>
<reference evidence="8 9" key="1">
    <citation type="submission" date="2019-07" db="EMBL/GenBank/DDBJ databases">
        <title>Analysis of the biochemical properties, biological activity and biotechnological potential of siderophores and biosurfactants produced by Antarctic psychrotolerant bacteria.</title>
        <authorList>
            <person name="Styczynski M."/>
            <person name="Krucon T."/>
            <person name="Decewicz P."/>
            <person name="Dziewit L."/>
        </authorList>
    </citation>
    <scope>NUCLEOTIDE SEQUENCE [LARGE SCALE GENOMIC DNA]</scope>
    <source>
        <strain evidence="8 9">ANT_H27</strain>
    </source>
</reference>